<comment type="domain">
    <text evidence="9">The last Arg residue of the ACP-binding site is essential for the weak association between ACP/AcpP and FabH.</text>
</comment>
<comment type="pathway">
    <text evidence="9">Lipid metabolism; fatty acid biosynthesis.</text>
</comment>
<comment type="caution">
    <text evidence="9">Lacks conserved residue(s) required for the propagation of feature annotation.</text>
</comment>
<evidence type="ECO:0000259" key="10">
    <source>
        <dbReference type="Pfam" id="PF08541"/>
    </source>
</evidence>
<evidence type="ECO:0000256" key="6">
    <source>
        <dbReference type="ARBA" id="ARBA00023098"/>
    </source>
</evidence>
<keyword evidence="2 9" id="KW-0963">Cytoplasm</keyword>
<keyword evidence="4 9" id="KW-0808">Transferase</keyword>
<evidence type="ECO:0000256" key="1">
    <source>
        <dbReference type="ARBA" id="ARBA00008642"/>
    </source>
</evidence>
<dbReference type="InterPro" id="IPR013751">
    <property type="entry name" value="ACP_syn_III_N"/>
</dbReference>
<keyword evidence="9" id="KW-0511">Multifunctional enzyme</keyword>
<gene>
    <name evidence="9" type="primary">fabH</name>
    <name evidence="12" type="ORF">GCM10009639_35380</name>
</gene>
<dbReference type="EMBL" id="BAAAKJ010000193">
    <property type="protein sequence ID" value="GAA1397687.1"/>
    <property type="molecule type" value="Genomic_DNA"/>
</dbReference>
<dbReference type="NCBIfam" id="TIGR00747">
    <property type="entry name" value="fabH"/>
    <property type="match status" value="1"/>
</dbReference>
<keyword evidence="5 9" id="KW-0276">Fatty acid metabolism</keyword>
<dbReference type="HAMAP" id="MF_01815">
    <property type="entry name" value="FabH"/>
    <property type="match status" value="1"/>
</dbReference>
<sequence length="350" mass="35981">MNDTRPRSAVLAGIGHWLPPTVMTNEELAVRVAVTAEWLRSRTGIAGRHVADAGMATSDLAVEAGRRAMESAAAGEAAPDARNRIDTVVVATTTPDRITPATAPEVATRLGLTGAAAFDLAAACSGFLYGLAVADGLVAAGTAQRVLVVGAETLTSIVDPTDPATSAIFADGAGAAVVRAGRPHEPGAIRRVVLGSDGAGSDWIAVPGGGARHPVPGAHGSGQQRYLKLAGPEVFRNAVRRMTAAAREALARAGWEPADVDRVIAHQANVHILLAVRRKLGIPPERMAANIQHVGNTSAASIPVLLAQDAAEGRIKPGDRLLLAAFGAGFTWAATTLVWPELPGTARALR</sequence>
<proteinExistence type="inferred from homology"/>
<comment type="subunit">
    <text evidence="9">Homodimer.</text>
</comment>
<feature type="active site" evidence="9">
    <location>
        <position position="124"/>
    </location>
</feature>
<comment type="catalytic activity">
    <reaction evidence="9">
        <text>malonyl-[ACP] + acetyl-CoA + H(+) = 3-oxobutanoyl-[ACP] + CO2 + CoA</text>
        <dbReference type="Rhea" id="RHEA:12080"/>
        <dbReference type="Rhea" id="RHEA-COMP:9623"/>
        <dbReference type="Rhea" id="RHEA-COMP:9625"/>
        <dbReference type="ChEBI" id="CHEBI:15378"/>
        <dbReference type="ChEBI" id="CHEBI:16526"/>
        <dbReference type="ChEBI" id="CHEBI:57287"/>
        <dbReference type="ChEBI" id="CHEBI:57288"/>
        <dbReference type="ChEBI" id="CHEBI:78449"/>
        <dbReference type="ChEBI" id="CHEBI:78450"/>
        <dbReference type="EC" id="2.3.1.180"/>
    </reaction>
</comment>
<protein>
    <recommendedName>
        <fullName evidence="9">Beta-ketoacyl-[acyl-carrier-protein] synthase III</fullName>
        <shortName evidence="9">Beta-ketoacyl-ACP synthase III</shortName>
        <shortName evidence="9">KAS III</shortName>
        <ecNumber evidence="9">2.3.1.180</ecNumber>
    </recommendedName>
    <alternativeName>
        <fullName evidence="9">3-oxoacyl-[acyl-carrier-protein] synthase 3</fullName>
    </alternativeName>
    <alternativeName>
        <fullName evidence="9">3-oxoacyl-[acyl-carrier-protein] synthase III</fullName>
    </alternativeName>
</protein>
<feature type="active site" evidence="9">
    <location>
        <position position="266"/>
    </location>
</feature>
<feature type="active site" evidence="9">
    <location>
        <position position="296"/>
    </location>
</feature>
<dbReference type="Pfam" id="PF08545">
    <property type="entry name" value="ACP_syn_III"/>
    <property type="match status" value="1"/>
</dbReference>
<evidence type="ECO:0000256" key="9">
    <source>
        <dbReference type="HAMAP-Rule" id="MF_01815"/>
    </source>
</evidence>
<evidence type="ECO:0000256" key="8">
    <source>
        <dbReference type="ARBA" id="ARBA00023315"/>
    </source>
</evidence>
<dbReference type="Pfam" id="PF08541">
    <property type="entry name" value="ACP_syn_III_C"/>
    <property type="match status" value="1"/>
</dbReference>
<dbReference type="InterPro" id="IPR013747">
    <property type="entry name" value="ACP_syn_III_C"/>
</dbReference>
<comment type="subcellular location">
    <subcellularLocation>
        <location evidence="9">Cytoplasm</location>
    </subcellularLocation>
</comment>
<dbReference type="NCBIfam" id="NF006829">
    <property type="entry name" value="PRK09352.1"/>
    <property type="match status" value="1"/>
</dbReference>
<dbReference type="CDD" id="cd00830">
    <property type="entry name" value="KAS_III"/>
    <property type="match status" value="1"/>
</dbReference>
<dbReference type="RefSeq" id="WP_344336204.1">
    <property type="nucleotide sequence ID" value="NZ_BAAAKJ010000193.1"/>
</dbReference>
<evidence type="ECO:0000256" key="5">
    <source>
        <dbReference type="ARBA" id="ARBA00022832"/>
    </source>
</evidence>
<evidence type="ECO:0000256" key="2">
    <source>
        <dbReference type="ARBA" id="ARBA00022490"/>
    </source>
</evidence>
<dbReference type="SUPFAM" id="SSF53901">
    <property type="entry name" value="Thiolase-like"/>
    <property type="match status" value="1"/>
</dbReference>
<evidence type="ECO:0000313" key="13">
    <source>
        <dbReference type="Proteomes" id="UP001499863"/>
    </source>
</evidence>
<dbReference type="EC" id="2.3.1.180" evidence="9"/>
<evidence type="ECO:0000259" key="11">
    <source>
        <dbReference type="Pfam" id="PF08545"/>
    </source>
</evidence>
<keyword evidence="7 9" id="KW-0275">Fatty acid biosynthesis</keyword>
<keyword evidence="8 9" id="KW-0012">Acyltransferase</keyword>
<dbReference type="PANTHER" id="PTHR34069:SF2">
    <property type="entry name" value="BETA-KETOACYL-[ACYL-CARRIER-PROTEIN] SYNTHASE III"/>
    <property type="match status" value="1"/>
</dbReference>
<feature type="domain" description="Beta-ketoacyl-[acyl-carrier-protein] synthase III C-terminal" evidence="10">
    <location>
        <begin position="250"/>
        <end position="339"/>
    </location>
</feature>
<comment type="function">
    <text evidence="9">Catalyzes the condensation reaction of fatty acid synthesis by the addition to an acyl acceptor of two carbons from malonyl-ACP. Catalyzes the first condensation reaction which initiates fatty acid synthesis and may therefore play a role in governing the total rate of fatty acid production. Possesses both acetoacetyl-ACP synthase and acetyl transacylase activities. Its substrate specificity determines the biosynthesis of branched-chain and/or straight-chain of fatty acids.</text>
</comment>
<evidence type="ECO:0000313" key="12">
    <source>
        <dbReference type="EMBL" id="GAA1397687.1"/>
    </source>
</evidence>
<dbReference type="Proteomes" id="UP001499863">
    <property type="component" value="Unassembled WGS sequence"/>
</dbReference>
<keyword evidence="6 9" id="KW-0443">Lipid metabolism</keyword>
<accession>A0ABN1Y4F3</accession>
<evidence type="ECO:0000256" key="7">
    <source>
        <dbReference type="ARBA" id="ARBA00023160"/>
    </source>
</evidence>
<comment type="caution">
    <text evidence="12">The sequence shown here is derived from an EMBL/GenBank/DDBJ whole genome shotgun (WGS) entry which is preliminary data.</text>
</comment>
<dbReference type="Gene3D" id="3.40.47.10">
    <property type="match status" value="1"/>
</dbReference>
<comment type="similarity">
    <text evidence="1 9">Belongs to the thiolase-like superfamily. FabH family.</text>
</comment>
<evidence type="ECO:0000256" key="4">
    <source>
        <dbReference type="ARBA" id="ARBA00022679"/>
    </source>
</evidence>
<organism evidence="12 13">
    <name type="scientific">Kitasatospora putterlickiae</name>
    <dbReference type="NCBI Taxonomy" id="221725"/>
    <lineage>
        <taxon>Bacteria</taxon>
        <taxon>Bacillati</taxon>
        <taxon>Actinomycetota</taxon>
        <taxon>Actinomycetes</taxon>
        <taxon>Kitasatosporales</taxon>
        <taxon>Streptomycetaceae</taxon>
        <taxon>Kitasatospora</taxon>
    </lineage>
</organism>
<dbReference type="PANTHER" id="PTHR34069">
    <property type="entry name" value="3-OXOACYL-[ACYL-CARRIER-PROTEIN] SYNTHASE 3"/>
    <property type="match status" value="1"/>
</dbReference>
<evidence type="ECO:0000256" key="3">
    <source>
        <dbReference type="ARBA" id="ARBA00022516"/>
    </source>
</evidence>
<feature type="domain" description="Beta-ketoacyl-[acyl-carrier-protein] synthase III N-terminal" evidence="11">
    <location>
        <begin position="118"/>
        <end position="198"/>
    </location>
</feature>
<dbReference type="InterPro" id="IPR016039">
    <property type="entry name" value="Thiolase-like"/>
</dbReference>
<dbReference type="InterPro" id="IPR004655">
    <property type="entry name" value="FabH"/>
</dbReference>
<reference evidence="12 13" key="1">
    <citation type="journal article" date="2019" name="Int. J. Syst. Evol. Microbiol.">
        <title>The Global Catalogue of Microorganisms (GCM) 10K type strain sequencing project: providing services to taxonomists for standard genome sequencing and annotation.</title>
        <authorList>
            <consortium name="The Broad Institute Genomics Platform"/>
            <consortium name="The Broad Institute Genome Sequencing Center for Infectious Disease"/>
            <person name="Wu L."/>
            <person name="Ma J."/>
        </authorList>
    </citation>
    <scope>NUCLEOTIDE SEQUENCE [LARGE SCALE GENOMIC DNA]</scope>
    <source>
        <strain evidence="12 13">JCM 12393</strain>
    </source>
</reference>
<name>A0ABN1Y4F3_9ACTN</name>
<keyword evidence="3 9" id="KW-0444">Lipid biosynthesis</keyword>
<keyword evidence="13" id="KW-1185">Reference proteome</keyword>